<dbReference type="AlphaFoldDB" id="A0A974XYH2"/>
<dbReference type="EMBL" id="CP071518">
    <property type="protein sequence ID" value="QSX78117.1"/>
    <property type="molecule type" value="Genomic_DNA"/>
</dbReference>
<gene>
    <name evidence="1" type="ORF">I8J32_015680</name>
</gene>
<keyword evidence="2" id="KW-1185">Reference proteome</keyword>
<proteinExistence type="predicted"/>
<evidence type="ECO:0000313" key="1">
    <source>
        <dbReference type="EMBL" id="QSX78117.1"/>
    </source>
</evidence>
<name>A0A974XYH2_9GAMM</name>
<dbReference type="Proteomes" id="UP000639274">
    <property type="component" value="Chromosome"/>
</dbReference>
<evidence type="ECO:0000313" key="2">
    <source>
        <dbReference type="Proteomes" id="UP000639274"/>
    </source>
</evidence>
<dbReference type="RefSeq" id="WP_200613342.1">
    <property type="nucleotide sequence ID" value="NZ_CP071518.1"/>
</dbReference>
<accession>A0A974XYH2</accession>
<protein>
    <submittedName>
        <fullName evidence="1">Uncharacterized protein</fullName>
    </submittedName>
</protein>
<organism evidence="1 2">
    <name type="scientific">Agrilutibacter solisilvae</name>
    <dbReference type="NCBI Taxonomy" id="2763317"/>
    <lineage>
        <taxon>Bacteria</taxon>
        <taxon>Pseudomonadati</taxon>
        <taxon>Pseudomonadota</taxon>
        <taxon>Gammaproteobacteria</taxon>
        <taxon>Lysobacterales</taxon>
        <taxon>Lysobacteraceae</taxon>
        <taxon>Agrilutibacter</taxon>
    </lineage>
</organism>
<sequence>MNTPNGRVREAPYVYRMISFELACFDRLKEEQRRLQQQFGRTVTNSEALCSLIKRAPRWD</sequence>
<reference evidence="1 2" key="1">
    <citation type="submission" date="2021-03" db="EMBL/GenBank/DDBJ databases">
        <title>Lysobacter sp. nov. isolated from soil of gangwondo yeongwol, south Korea.</title>
        <authorList>
            <person name="Kim K.R."/>
            <person name="Kim K.H."/>
            <person name="Jeon C.O."/>
        </authorList>
    </citation>
    <scope>NUCLEOTIDE SEQUENCE [LARGE SCALE GENOMIC DNA]</scope>
    <source>
        <strain evidence="1 2">R19</strain>
    </source>
</reference>
<dbReference type="KEGG" id="lsf:I8J32_015680"/>